<dbReference type="Proteomes" id="UP000624709">
    <property type="component" value="Unassembled WGS sequence"/>
</dbReference>
<keyword evidence="1" id="KW-0812">Transmembrane</keyword>
<dbReference type="Pfam" id="PF03372">
    <property type="entry name" value="Exo_endo_phos"/>
    <property type="match status" value="1"/>
</dbReference>
<dbReference type="EMBL" id="BOMS01000140">
    <property type="protein sequence ID" value="GIE72232.1"/>
    <property type="molecule type" value="Genomic_DNA"/>
</dbReference>
<dbReference type="InterPro" id="IPR005135">
    <property type="entry name" value="Endo/exonuclease/phosphatase"/>
</dbReference>
<evidence type="ECO:0000256" key="1">
    <source>
        <dbReference type="SAM" id="Phobius"/>
    </source>
</evidence>
<feature type="transmembrane region" description="Helical" evidence="1">
    <location>
        <begin position="43"/>
        <end position="63"/>
    </location>
</feature>
<evidence type="ECO:0000313" key="3">
    <source>
        <dbReference type="EMBL" id="GIE72232.1"/>
    </source>
</evidence>
<keyword evidence="1" id="KW-1133">Transmembrane helix</keyword>
<comment type="caution">
    <text evidence="3">The sequence shown here is derived from an EMBL/GenBank/DDBJ whole genome shotgun (WGS) entry which is preliminary data.</text>
</comment>
<protein>
    <submittedName>
        <fullName evidence="3">Teicoplanin resistance protein VanJ</fullName>
    </submittedName>
</protein>
<gene>
    <name evidence="3" type="ORF">Apa02nite_083400</name>
</gene>
<organism evidence="3 4">
    <name type="scientific">Actinoplanes palleronii</name>
    <dbReference type="NCBI Taxonomy" id="113570"/>
    <lineage>
        <taxon>Bacteria</taxon>
        <taxon>Bacillati</taxon>
        <taxon>Actinomycetota</taxon>
        <taxon>Actinomycetes</taxon>
        <taxon>Micromonosporales</taxon>
        <taxon>Micromonosporaceae</taxon>
        <taxon>Actinoplanes</taxon>
    </lineage>
</organism>
<evidence type="ECO:0000259" key="2">
    <source>
        <dbReference type="Pfam" id="PF03372"/>
    </source>
</evidence>
<dbReference type="SUPFAM" id="SSF56219">
    <property type="entry name" value="DNase I-like"/>
    <property type="match status" value="1"/>
</dbReference>
<feature type="transmembrane region" description="Helical" evidence="1">
    <location>
        <begin position="70"/>
        <end position="89"/>
    </location>
</feature>
<accession>A0ABQ4BNH8</accession>
<dbReference type="RefSeq" id="WP_203829971.1">
    <property type="nucleotide sequence ID" value="NZ_BAAATY010000049.1"/>
</dbReference>
<keyword evidence="1" id="KW-0472">Membrane</keyword>
<proteinExistence type="predicted"/>
<keyword evidence="4" id="KW-1185">Reference proteome</keyword>
<sequence length="320" mass="33246">MGEFDDSRRGSRAVVPILAGVLAAALSLLLLGHRALPGSAGSLLDSALPWLAAPSVLLLLVTIPARRAGVLAASLVPTVIWAVLFAPTLTDHAQSGERDLRVASLNLGKATPGEALPPLLAAQPDVLVLQEITLDNRDAVTATVAAAFPYRTETGTVAILSRFPLSATEPVDIRIGWTRAIATTVATAGGPVRVYAAHLASIRADMTADRDRTLAALAAAAHADPSPRLVLAGDLNTATTDRQFAAFTPLRDSQQEAGAGFGFTWPAALPVVRPDHILVRGLATRRSWVLRVPGSDHRAVLADVDTTAPPPAAEPSGTGQ</sequence>
<reference evidence="3 4" key="1">
    <citation type="submission" date="2021-01" db="EMBL/GenBank/DDBJ databases">
        <title>Whole genome shotgun sequence of Actinoplanes palleronii NBRC 14916.</title>
        <authorList>
            <person name="Komaki H."/>
            <person name="Tamura T."/>
        </authorList>
    </citation>
    <scope>NUCLEOTIDE SEQUENCE [LARGE SCALE GENOMIC DNA]</scope>
    <source>
        <strain evidence="3 4">NBRC 14916</strain>
    </source>
</reference>
<feature type="domain" description="Endonuclease/exonuclease/phosphatase" evidence="2">
    <location>
        <begin position="119"/>
        <end position="297"/>
    </location>
</feature>
<feature type="transmembrane region" description="Helical" evidence="1">
    <location>
        <begin position="12"/>
        <end position="31"/>
    </location>
</feature>
<dbReference type="InterPro" id="IPR036691">
    <property type="entry name" value="Endo/exonu/phosph_ase_sf"/>
</dbReference>
<evidence type="ECO:0000313" key="4">
    <source>
        <dbReference type="Proteomes" id="UP000624709"/>
    </source>
</evidence>
<dbReference type="Gene3D" id="3.60.10.10">
    <property type="entry name" value="Endonuclease/exonuclease/phosphatase"/>
    <property type="match status" value="1"/>
</dbReference>
<name>A0ABQ4BNH8_9ACTN</name>